<accession>A0A9X1Z6R8</accession>
<evidence type="ECO:0000313" key="1">
    <source>
        <dbReference type="EMBL" id="MCL1106279.1"/>
    </source>
</evidence>
<sequence>MKFIYILLILILLGCSSKQQTKSFELGSYSVFESYVSTTKIYNKQLCNGNLDYSGDIKFSRAQIERIVNEAQTINFFELPSTITHPLAPMPFIQEDIERIDICAPCSTTALYLKIGNKSHKVSWPCNCSNFNEPTPKILRKLVNTVNDSIKSSAAYIQAPESFCRLR</sequence>
<dbReference type="AlphaFoldDB" id="A0A9X1Z6R8"/>
<evidence type="ECO:0008006" key="3">
    <source>
        <dbReference type="Google" id="ProtNLM"/>
    </source>
</evidence>
<name>A0A9X1Z6R8_9GAMM</name>
<dbReference type="RefSeq" id="WP_188925661.1">
    <property type="nucleotide sequence ID" value="NZ_BMQI01000029.1"/>
</dbReference>
<evidence type="ECO:0000313" key="2">
    <source>
        <dbReference type="Proteomes" id="UP001139408"/>
    </source>
</evidence>
<keyword evidence="2" id="KW-1185">Reference proteome</keyword>
<comment type="caution">
    <text evidence="1">The sequence shown here is derived from an EMBL/GenBank/DDBJ whole genome shotgun (WGS) entry which is preliminary data.</text>
</comment>
<organism evidence="1 2">
    <name type="scientific">Shewanella algicola</name>
    <dbReference type="NCBI Taxonomy" id="640633"/>
    <lineage>
        <taxon>Bacteria</taxon>
        <taxon>Pseudomonadati</taxon>
        <taxon>Pseudomonadota</taxon>
        <taxon>Gammaproteobacteria</taxon>
        <taxon>Alteromonadales</taxon>
        <taxon>Shewanellaceae</taxon>
        <taxon>Shewanella</taxon>
    </lineage>
</organism>
<dbReference type="PROSITE" id="PS51257">
    <property type="entry name" value="PROKAR_LIPOPROTEIN"/>
    <property type="match status" value="1"/>
</dbReference>
<reference evidence="1" key="1">
    <citation type="submission" date="2022-01" db="EMBL/GenBank/DDBJ databases">
        <title>Whole genome-based taxonomy of the Shewanellaceae.</title>
        <authorList>
            <person name="Martin-Rodriguez A.J."/>
        </authorList>
    </citation>
    <scope>NUCLEOTIDE SEQUENCE</scope>
    <source>
        <strain evidence="1">DSM 23803</strain>
    </source>
</reference>
<dbReference type="EMBL" id="JAKILJ010000031">
    <property type="protein sequence ID" value="MCL1106279.1"/>
    <property type="molecule type" value="Genomic_DNA"/>
</dbReference>
<protein>
    <recommendedName>
        <fullName evidence="3">Lipoprotein</fullName>
    </recommendedName>
</protein>
<proteinExistence type="predicted"/>
<gene>
    <name evidence="1" type="ORF">L2749_13605</name>
</gene>
<dbReference type="Proteomes" id="UP001139408">
    <property type="component" value="Unassembled WGS sequence"/>
</dbReference>